<evidence type="ECO:0000313" key="2">
    <source>
        <dbReference type="Proteomes" id="UP001152888"/>
    </source>
</evidence>
<name>A0A9P0M5G4_ACAOB</name>
<protein>
    <submittedName>
        <fullName evidence="1">Uncharacterized protein</fullName>
    </submittedName>
</protein>
<organism evidence="1 2">
    <name type="scientific">Acanthoscelides obtectus</name>
    <name type="common">Bean weevil</name>
    <name type="synonym">Bruchus obtectus</name>
    <dbReference type="NCBI Taxonomy" id="200917"/>
    <lineage>
        <taxon>Eukaryota</taxon>
        <taxon>Metazoa</taxon>
        <taxon>Ecdysozoa</taxon>
        <taxon>Arthropoda</taxon>
        <taxon>Hexapoda</taxon>
        <taxon>Insecta</taxon>
        <taxon>Pterygota</taxon>
        <taxon>Neoptera</taxon>
        <taxon>Endopterygota</taxon>
        <taxon>Coleoptera</taxon>
        <taxon>Polyphaga</taxon>
        <taxon>Cucujiformia</taxon>
        <taxon>Chrysomeloidea</taxon>
        <taxon>Chrysomelidae</taxon>
        <taxon>Bruchinae</taxon>
        <taxon>Bruchini</taxon>
        <taxon>Acanthoscelides</taxon>
    </lineage>
</organism>
<comment type="caution">
    <text evidence="1">The sequence shown here is derived from an EMBL/GenBank/DDBJ whole genome shotgun (WGS) entry which is preliminary data.</text>
</comment>
<accession>A0A9P0M5G4</accession>
<dbReference type="OrthoDB" id="8187668at2759"/>
<sequence length="136" mass="15524">MNLDHIHRPLGNVAQYSCSTSSMHGYEHFRSQYENIQVSGSIKTTIYENRMFIKFTILKDQVDHYKTCISAVEVRWLRDIDVDASLLGSLSWLVPKLEGWVVGNLRYTALPVLETCIKEAFEDAIAKTNCAALVFH</sequence>
<dbReference type="EMBL" id="CAKOFQ010007673">
    <property type="protein sequence ID" value="CAH2006146.1"/>
    <property type="molecule type" value="Genomic_DNA"/>
</dbReference>
<dbReference type="AlphaFoldDB" id="A0A9P0M5G4"/>
<reference evidence="1" key="1">
    <citation type="submission" date="2022-03" db="EMBL/GenBank/DDBJ databases">
        <authorList>
            <person name="Sayadi A."/>
        </authorList>
    </citation>
    <scope>NUCLEOTIDE SEQUENCE</scope>
</reference>
<keyword evidence="2" id="KW-1185">Reference proteome</keyword>
<gene>
    <name evidence="1" type="ORF">ACAOBT_LOCUS28944</name>
</gene>
<evidence type="ECO:0000313" key="1">
    <source>
        <dbReference type="EMBL" id="CAH2006146.1"/>
    </source>
</evidence>
<dbReference type="Proteomes" id="UP001152888">
    <property type="component" value="Unassembled WGS sequence"/>
</dbReference>
<proteinExistence type="predicted"/>